<keyword evidence="4 5" id="KW-0560">Oxidoreductase</keyword>
<comment type="pathway">
    <text evidence="1 5">Fermentation; pyruvate fermentation to lactate; (S)-lactate from pyruvate: step 1/1.</text>
</comment>
<proteinExistence type="inferred from homology"/>
<dbReference type="STRING" id="33114.A0A2G2W2V5"/>
<dbReference type="Proteomes" id="UP000224567">
    <property type="component" value="Unassembled WGS sequence"/>
</dbReference>
<evidence type="ECO:0000256" key="2">
    <source>
        <dbReference type="ARBA" id="ARBA00006054"/>
    </source>
</evidence>
<protein>
    <recommendedName>
        <fullName evidence="3 5">L-lactate dehydrogenase</fullName>
        <ecNumber evidence="3 5">1.1.1.27</ecNumber>
    </recommendedName>
</protein>
<comment type="catalytic activity">
    <reaction evidence="5">
        <text>(S)-lactate + NAD(+) = pyruvate + NADH + H(+)</text>
        <dbReference type="Rhea" id="RHEA:23444"/>
        <dbReference type="ChEBI" id="CHEBI:15361"/>
        <dbReference type="ChEBI" id="CHEBI:15378"/>
        <dbReference type="ChEBI" id="CHEBI:16651"/>
        <dbReference type="ChEBI" id="CHEBI:57540"/>
        <dbReference type="ChEBI" id="CHEBI:57945"/>
        <dbReference type="EC" id="1.1.1.27"/>
    </reaction>
</comment>
<dbReference type="PANTHER" id="PTHR43128:SF22">
    <property type="entry name" value="L-LACTATE DEHYDROGENASE-LIKE"/>
    <property type="match status" value="1"/>
</dbReference>
<dbReference type="PRINTS" id="PR00086">
    <property type="entry name" value="LLDHDRGNASE"/>
</dbReference>
<evidence type="ECO:0000259" key="8">
    <source>
        <dbReference type="Pfam" id="PF02866"/>
    </source>
</evidence>
<dbReference type="UniPathway" id="UPA00554">
    <property type="reaction ID" value="UER00611"/>
</dbReference>
<evidence type="ECO:0000313" key="9">
    <source>
        <dbReference type="EMBL" id="PHT39519.1"/>
    </source>
</evidence>
<dbReference type="OrthoDB" id="1109846at2759"/>
<organism evidence="9 10">
    <name type="scientific">Capsicum baccatum</name>
    <name type="common">Peruvian pepper</name>
    <dbReference type="NCBI Taxonomy" id="33114"/>
    <lineage>
        <taxon>Eukaryota</taxon>
        <taxon>Viridiplantae</taxon>
        <taxon>Streptophyta</taxon>
        <taxon>Embryophyta</taxon>
        <taxon>Tracheophyta</taxon>
        <taxon>Spermatophyta</taxon>
        <taxon>Magnoliopsida</taxon>
        <taxon>eudicotyledons</taxon>
        <taxon>Gunneridae</taxon>
        <taxon>Pentapetalae</taxon>
        <taxon>asterids</taxon>
        <taxon>lamiids</taxon>
        <taxon>Solanales</taxon>
        <taxon>Solanaceae</taxon>
        <taxon>Solanoideae</taxon>
        <taxon>Capsiceae</taxon>
        <taxon>Capsicum</taxon>
    </lineage>
</organism>
<evidence type="ECO:0000256" key="5">
    <source>
        <dbReference type="RuleBase" id="RU000496"/>
    </source>
</evidence>
<dbReference type="InterPro" id="IPR015955">
    <property type="entry name" value="Lactate_DH/Glyco_Ohase_4_C"/>
</dbReference>
<dbReference type="EC" id="1.1.1.27" evidence="3 5"/>
<dbReference type="Gene3D" id="3.40.50.720">
    <property type="entry name" value="NAD(P)-binding Rossmann-like Domain"/>
    <property type="match status" value="1"/>
</dbReference>
<dbReference type="Pfam" id="PF02866">
    <property type="entry name" value="Ldh_1_C"/>
    <property type="match status" value="1"/>
</dbReference>
<dbReference type="PANTHER" id="PTHR43128">
    <property type="entry name" value="L-2-HYDROXYCARBOXYLATE DEHYDROGENASE (NAD(P)(+))"/>
    <property type="match status" value="1"/>
</dbReference>
<dbReference type="InterPro" id="IPR018177">
    <property type="entry name" value="L-lactate_DH_AS"/>
</dbReference>
<dbReference type="Gene3D" id="3.90.110.10">
    <property type="entry name" value="Lactate dehydrogenase/glycoside hydrolase, family 4, C-terminal"/>
    <property type="match status" value="1"/>
</dbReference>
<feature type="domain" description="Lactate/malate dehydrogenase N-terminal" evidence="7">
    <location>
        <begin position="55"/>
        <end position="106"/>
    </location>
</feature>
<dbReference type="SUPFAM" id="SSF56327">
    <property type="entry name" value="LDH C-terminal domain-like"/>
    <property type="match status" value="1"/>
</dbReference>
<feature type="region of interest" description="Disordered" evidence="6">
    <location>
        <begin position="15"/>
        <end position="54"/>
    </location>
</feature>
<evidence type="ECO:0000313" key="10">
    <source>
        <dbReference type="Proteomes" id="UP000224567"/>
    </source>
</evidence>
<dbReference type="GO" id="GO:0006089">
    <property type="term" value="P:lactate metabolic process"/>
    <property type="evidence" value="ECO:0007669"/>
    <property type="project" value="TreeGrafter"/>
</dbReference>
<comment type="similarity">
    <text evidence="2">Belongs to the LDH/MDH superfamily. LDH family.</text>
</comment>
<dbReference type="Pfam" id="PF00056">
    <property type="entry name" value="Ldh_1_N"/>
    <property type="match status" value="1"/>
</dbReference>
<feature type="compositionally biased region" description="Polar residues" evidence="6">
    <location>
        <begin position="35"/>
        <end position="51"/>
    </location>
</feature>
<dbReference type="InterPro" id="IPR022383">
    <property type="entry name" value="Lactate/malate_DH_C"/>
</dbReference>
<keyword evidence="10" id="KW-1185">Reference proteome</keyword>
<evidence type="ECO:0000256" key="3">
    <source>
        <dbReference type="ARBA" id="ARBA00012967"/>
    </source>
</evidence>
<dbReference type="InterPro" id="IPR001236">
    <property type="entry name" value="Lactate/malate_DH_N"/>
</dbReference>
<name>A0A2G2W2V5_CAPBA</name>
<sequence length="317" mass="35395">MCYSTQLRGWARGSRVPWAKNQSRRAREVKDRPSMGSSAPLSNTHPQSPSNHHTKISVNVVGNVGNAIAQTIRTQDLVDELVVVDAKPDKLRGEMLDLQHAVAFLPRLNLLMRNLAMYKDTEFSSYLNYLISIAGGSIGVRTGASEMIHCSKLRLQKVAMVRNDASEQRCNLWSEPLPLFRRGMLWLYKLAFIHRYCARAGEVFTGVYIVDCIKSGVTYVAWKLSGFSANRVIGSGTNLDSSRFRFLIADHLDVNAQDVQAYIVGEHGDSSVALCSSISVGGIPLLRFLERQQIAIEMESLENIHKQRVLELACTAW</sequence>
<comment type="caution">
    <text evidence="9">The sequence shown here is derived from an EMBL/GenBank/DDBJ whole genome shotgun (WGS) entry which is preliminary data.</text>
</comment>
<dbReference type="PROSITE" id="PS00064">
    <property type="entry name" value="L_LDH"/>
    <property type="match status" value="1"/>
</dbReference>
<reference evidence="10" key="2">
    <citation type="journal article" date="2017" name="J. Anim. Genet.">
        <title>Multiple reference genome sequences of hot pepper reveal the massive evolution of plant disease resistance genes by retroduplication.</title>
        <authorList>
            <person name="Kim S."/>
            <person name="Park J."/>
            <person name="Yeom S.-I."/>
            <person name="Kim Y.-M."/>
            <person name="Seo E."/>
            <person name="Kim K.-T."/>
            <person name="Kim M.-S."/>
            <person name="Lee J.M."/>
            <person name="Cheong K."/>
            <person name="Shin H.-S."/>
            <person name="Kim S.-B."/>
            <person name="Han K."/>
            <person name="Lee J."/>
            <person name="Park M."/>
            <person name="Lee H.-A."/>
            <person name="Lee H.-Y."/>
            <person name="Lee Y."/>
            <person name="Oh S."/>
            <person name="Lee J.H."/>
            <person name="Choi E."/>
            <person name="Choi E."/>
            <person name="Lee S.E."/>
            <person name="Jeon J."/>
            <person name="Kim H."/>
            <person name="Choi G."/>
            <person name="Song H."/>
            <person name="Lee J."/>
            <person name="Lee S.-C."/>
            <person name="Kwon J.-K."/>
            <person name="Lee H.-Y."/>
            <person name="Koo N."/>
            <person name="Hong Y."/>
            <person name="Kim R.W."/>
            <person name="Kang W.-H."/>
            <person name="Huh J.H."/>
            <person name="Kang B.-C."/>
            <person name="Yang T.-J."/>
            <person name="Lee Y.-H."/>
            <person name="Bennetzen J.L."/>
            <person name="Choi D."/>
        </authorList>
    </citation>
    <scope>NUCLEOTIDE SEQUENCE [LARGE SCALE GENOMIC DNA]</scope>
    <source>
        <strain evidence="10">cv. PBC81</strain>
    </source>
</reference>
<dbReference type="AlphaFoldDB" id="A0A2G2W2V5"/>
<evidence type="ECO:0000256" key="1">
    <source>
        <dbReference type="ARBA" id="ARBA00004843"/>
    </source>
</evidence>
<feature type="domain" description="Lactate/malate dehydrogenase C-terminal" evidence="8">
    <location>
        <begin position="237"/>
        <end position="293"/>
    </location>
</feature>
<dbReference type="InterPro" id="IPR001557">
    <property type="entry name" value="L-lactate/malate_DH"/>
</dbReference>
<evidence type="ECO:0000256" key="6">
    <source>
        <dbReference type="SAM" id="MobiDB-lite"/>
    </source>
</evidence>
<dbReference type="EMBL" id="MLFT02000008">
    <property type="protein sequence ID" value="PHT39519.1"/>
    <property type="molecule type" value="Genomic_DNA"/>
</dbReference>
<dbReference type="InterPro" id="IPR036291">
    <property type="entry name" value="NAD(P)-bd_dom_sf"/>
</dbReference>
<reference evidence="9 10" key="1">
    <citation type="journal article" date="2017" name="Genome Biol.">
        <title>New reference genome sequences of hot pepper reveal the massive evolution of plant disease-resistance genes by retroduplication.</title>
        <authorList>
            <person name="Kim S."/>
            <person name="Park J."/>
            <person name="Yeom S.I."/>
            <person name="Kim Y.M."/>
            <person name="Seo E."/>
            <person name="Kim K.T."/>
            <person name="Kim M.S."/>
            <person name="Lee J.M."/>
            <person name="Cheong K."/>
            <person name="Shin H.S."/>
            <person name="Kim S.B."/>
            <person name="Han K."/>
            <person name="Lee J."/>
            <person name="Park M."/>
            <person name="Lee H.A."/>
            <person name="Lee H.Y."/>
            <person name="Lee Y."/>
            <person name="Oh S."/>
            <person name="Lee J.H."/>
            <person name="Choi E."/>
            <person name="Choi E."/>
            <person name="Lee S.E."/>
            <person name="Jeon J."/>
            <person name="Kim H."/>
            <person name="Choi G."/>
            <person name="Song H."/>
            <person name="Lee J."/>
            <person name="Lee S.C."/>
            <person name="Kwon J.K."/>
            <person name="Lee H.Y."/>
            <person name="Koo N."/>
            <person name="Hong Y."/>
            <person name="Kim R.W."/>
            <person name="Kang W.H."/>
            <person name="Huh J.H."/>
            <person name="Kang B.C."/>
            <person name="Yang T.J."/>
            <person name="Lee Y.H."/>
            <person name="Bennetzen J.L."/>
            <person name="Choi D."/>
        </authorList>
    </citation>
    <scope>NUCLEOTIDE SEQUENCE [LARGE SCALE GENOMIC DNA]</scope>
    <source>
        <strain evidence="10">cv. PBC81</strain>
    </source>
</reference>
<gene>
    <name evidence="9" type="ORF">CQW23_18373</name>
</gene>
<evidence type="ECO:0000259" key="7">
    <source>
        <dbReference type="Pfam" id="PF00056"/>
    </source>
</evidence>
<dbReference type="GO" id="GO:0004459">
    <property type="term" value="F:L-lactate dehydrogenase (NAD+) activity"/>
    <property type="evidence" value="ECO:0007669"/>
    <property type="project" value="UniProtKB-EC"/>
</dbReference>
<evidence type="ECO:0000256" key="4">
    <source>
        <dbReference type="ARBA" id="ARBA00023002"/>
    </source>
</evidence>
<accession>A0A2G2W2V5</accession>
<dbReference type="SUPFAM" id="SSF51735">
    <property type="entry name" value="NAD(P)-binding Rossmann-fold domains"/>
    <property type="match status" value="1"/>
</dbReference>
<keyword evidence="5" id="KW-0520">NAD</keyword>